<evidence type="ECO:0000256" key="1">
    <source>
        <dbReference type="SAM" id="MobiDB-lite"/>
    </source>
</evidence>
<comment type="caution">
    <text evidence="2">The sequence shown here is derived from an EMBL/GenBank/DDBJ whole genome shotgun (WGS) entry which is preliminary data.</text>
</comment>
<evidence type="ECO:0000313" key="3">
    <source>
        <dbReference type="Proteomes" id="UP001595075"/>
    </source>
</evidence>
<gene>
    <name evidence="2" type="ORF">VTL71DRAFT_1259</name>
</gene>
<dbReference type="PANTHER" id="PTHR35587:SF6">
    <property type="entry name" value="BZIP DOMAIN-CONTAINING PROTEIN"/>
    <property type="match status" value="1"/>
</dbReference>
<sequence>MEAMAAPAHRDEPIDDYSDAASLHSEAEAKPRRKHHRGGRKASYHEPSPEDMAGLGLEDNNDDENYEESEDEICQYCSKKSQQQPRQQTKAQTKRATIPEPFETGIHAFNIKKATGGRRPVALRMTSDKRKSRTNNTKPATKRTASPKSDNAGHKTQSRSSSSKSESHKGESEEPEQEEEGKPMSIRLDLDLMIEVFLKAKIKGAVTITFLE</sequence>
<feature type="compositionally biased region" description="Polar residues" evidence="1">
    <location>
        <begin position="134"/>
        <end position="149"/>
    </location>
</feature>
<dbReference type="PANTHER" id="PTHR35587">
    <property type="entry name" value="EXPRESSED PROTEIN"/>
    <property type="match status" value="1"/>
</dbReference>
<accession>A0ABR4CAM4</accession>
<protein>
    <submittedName>
        <fullName evidence="2">Uncharacterized protein</fullName>
    </submittedName>
</protein>
<name>A0ABR4CAM4_9HELO</name>
<evidence type="ECO:0000313" key="2">
    <source>
        <dbReference type="EMBL" id="KAL2066835.1"/>
    </source>
</evidence>
<dbReference type="Proteomes" id="UP001595075">
    <property type="component" value="Unassembled WGS sequence"/>
</dbReference>
<reference evidence="2 3" key="1">
    <citation type="journal article" date="2024" name="Commun. Biol.">
        <title>Comparative genomic analysis of thermophilic fungi reveals convergent evolutionary adaptations and gene losses.</title>
        <authorList>
            <person name="Steindorff A.S."/>
            <person name="Aguilar-Pontes M.V."/>
            <person name="Robinson A.J."/>
            <person name="Andreopoulos B."/>
            <person name="LaButti K."/>
            <person name="Kuo A."/>
            <person name="Mondo S."/>
            <person name="Riley R."/>
            <person name="Otillar R."/>
            <person name="Haridas S."/>
            <person name="Lipzen A."/>
            <person name="Grimwood J."/>
            <person name="Schmutz J."/>
            <person name="Clum A."/>
            <person name="Reid I.D."/>
            <person name="Moisan M.C."/>
            <person name="Butler G."/>
            <person name="Nguyen T.T.M."/>
            <person name="Dewar K."/>
            <person name="Conant G."/>
            <person name="Drula E."/>
            <person name="Henrissat B."/>
            <person name="Hansel C."/>
            <person name="Singer S."/>
            <person name="Hutchinson M.I."/>
            <person name="de Vries R.P."/>
            <person name="Natvig D.O."/>
            <person name="Powell A.J."/>
            <person name="Tsang A."/>
            <person name="Grigoriev I.V."/>
        </authorList>
    </citation>
    <scope>NUCLEOTIDE SEQUENCE [LARGE SCALE GENOMIC DNA]</scope>
    <source>
        <strain evidence="2 3">CBS 494.80</strain>
    </source>
</reference>
<dbReference type="EMBL" id="JAZHXI010000010">
    <property type="protein sequence ID" value="KAL2066835.1"/>
    <property type="molecule type" value="Genomic_DNA"/>
</dbReference>
<proteinExistence type="predicted"/>
<feature type="compositionally biased region" description="Low complexity" evidence="1">
    <location>
        <begin position="78"/>
        <end position="95"/>
    </location>
</feature>
<feature type="compositionally biased region" description="Basic residues" evidence="1">
    <location>
        <begin position="31"/>
        <end position="42"/>
    </location>
</feature>
<keyword evidence="3" id="KW-1185">Reference proteome</keyword>
<organism evidence="2 3">
    <name type="scientific">Oculimacula yallundae</name>
    <dbReference type="NCBI Taxonomy" id="86028"/>
    <lineage>
        <taxon>Eukaryota</taxon>
        <taxon>Fungi</taxon>
        <taxon>Dikarya</taxon>
        <taxon>Ascomycota</taxon>
        <taxon>Pezizomycotina</taxon>
        <taxon>Leotiomycetes</taxon>
        <taxon>Helotiales</taxon>
        <taxon>Ploettnerulaceae</taxon>
        <taxon>Oculimacula</taxon>
    </lineage>
</organism>
<feature type="region of interest" description="Disordered" evidence="1">
    <location>
        <begin position="1"/>
        <end position="184"/>
    </location>
</feature>
<feature type="compositionally biased region" description="Acidic residues" evidence="1">
    <location>
        <begin position="59"/>
        <end position="73"/>
    </location>
</feature>